<protein>
    <submittedName>
        <fullName evidence="2">Uncharacterized protein</fullName>
    </submittedName>
</protein>
<feature type="compositionally biased region" description="Basic and acidic residues" evidence="1">
    <location>
        <begin position="761"/>
        <end position="786"/>
    </location>
</feature>
<reference evidence="2" key="1">
    <citation type="submission" date="2021-05" db="EMBL/GenBank/DDBJ databases">
        <authorList>
            <person name="Alioto T."/>
            <person name="Alioto T."/>
            <person name="Gomez Garrido J."/>
        </authorList>
    </citation>
    <scope>NUCLEOTIDE SEQUENCE</scope>
</reference>
<organism evidence="2">
    <name type="scientific">Cacopsylla melanoneura</name>
    <dbReference type="NCBI Taxonomy" id="428564"/>
    <lineage>
        <taxon>Eukaryota</taxon>
        <taxon>Metazoa</taxon>
        <taxon>Ecdysozoa</taxon>
        <taxon>Arthropoda</taxon>
        <taxon>Hexapoda</taxon>
        <taxon>Insecta</taxon>
        <taxon>Pterygota</taxon>
        <taxon>Neoptera</taxon>
        <taxon>Paraneoptera</taxon>
        <taxon>Hemiptera</taxon>
        <taxon>Sternorrhyncha</taxon>
        <taxon>Psylloidea</taxon>
        <taxon>Psyllidae</taxon>
        <taxon>Psyllinae</taxon>
        <taxon>Cacopsylla</taxon>
    </lineage>
</organism>
<sequence>MALNNMCLNSNLEHEKENPRFHFHECPFIPKNNLSYKNNFIDEHTYKYYHINFADKMYNANKDTLNINYPNDDNKKEGRHINTKNSKHIYHNKQNFKYNSKKEKEINRESRSDDFPNRTHEGEETLTNHGRGKEKLLNPRKIICEIMKTESQEDGKHSIQLNKDIPLESKCNNPTKKFDASFTEMNESFEINDENEFLLSAKITITTDITHRKQCEHELISKETYRNNKRMNNCKHDYQLRSLQSKHSQENHKPANANNKTKEKYLQAELVRENKKSTDTETPVRILEESCTDVTLQEAEELKKLLCEKGNSNSKISDIYEEEQFVYDPELKQVSHSILTRSRASNFLEYFNQINNFATTNQQSCTIPPNEFRIKRSDSLDNIQLLMKPCEKNEMIPLDKRTLTKTISHGEPSHVLHHVSDRFSAKERAYKKNVQNDNPGVSLSNTLKNNAVLIDATENFQNPLITDETSDHITKVTLTSMHKRPELQKRYFYNEFKTYKRKHIEKDDVLCSDQVKSTKEKFEKIICKLIHTKRDDAFSNEQATTLKTQIPISIDRIGNLKNSQRFVSEDNICQYKKKSEEKENFTKNSNNDKFYQNACRADGSQNSLKIEFAQRKRLLDRTPYSNSIEQLFKLRHRTGSVDNLSTKGNRNINMKASRYFSKKETVISEDKVRENFVNINHASNKIENYNEGENFEHWKINDGEVHLDETNETVQQSESSKLGVNILNGSENSTLKNEINKISQDNHKNNKAHEHRKKVSKKEDEKRMLEKQDNKTSQEDTPDNKPRNALSHYDPDALESFGRPITEEVLRKIRECGTSITYFGGKVISRKYGPMCSPMTMTILNEIKQYMSVLNEHFHKPRDEGREI</sequence>
<feature type="region of interest" description="Disordered" evidence="1">
    <location>
        <begin position="103"/>
        <end position="130"/>
    </location>
</feature>
<accession>A0A8D8VSV1</accession>
<proteinExistence type="predicted"/>
<dbReference type="AlphaFoldDB" id="A0A8D8VSV1"/>
<feature type="region of interest" description="Disordered" evidence="1">
    <location>
        <begin position="742"/>
        <end position="799"/>
    </location>
</feature>
<name>A0A8D8VSV1_9HEMI</name>
<evidence type="ECO:0000313" key="2">
    <source>
        <dbReference type="EMBL" id="CAG6634453.1"/>
    </source>
</evidence>
<evidence type="ECO:0000256" key="1">
    <source>
        <dbReference type="SAM" id="MobiDB-lite"/>
    </source>
</evidence>
<dbReference type="EMBL" id="HBUF01086379">
    <property type="protein sequence ID" value="CAG6634453.1"/>
    <property type="molecule type" value="Transcribed_RNA"/>
</dbReference>
<feature type="compositionally biased region" description="Basic and acidic residues" evidence="1">
    <location>
        <begin position="103"/>
        <end position="123"/>
    </location>
</feature>